<evidence type="ECO:0000259" key="1">
    <source>
        <dbReference type="Pfam" id="PF01978"/>
    </source>
</evidence>
<dbReference type="RefSeq" id="WP_114579237.1">
    <property type="nucleotide sequence ID" value="NZ_JAIVEF010000056.1"/>
</dbReference>
<protein>
    <submittedName>
        <fullName evidence="3">Helix-turn-helix domain-containing protein</fullName>
    </submittedName>
</protein>
<dbReference type="Pfam" id="PF24218">
    <property type="entry name" value="DUF7437"/>
    <property type="match status" value="1"/>
</dbReference>
<dbReference type="AlphaFoldDB" id="A0ABD5QLN2"/>
<dbReference type="Gene3D" id="1.10.10.10">
    <property type="entry name" value="Winged helix-like DNA-binding domain superfamily/Winged helix DNA-binding domain"/>
    <property type="match status" value="1"/>
</dbReference>
<dbReference type="Proteomes" id="UP001595925">
    <property type="component" value="Unassembled WGS sequence"/>
</dbReference>
<organism evidence="3 4">
    <name type="scientific">Saliphagus infecundisoli</name>
    <dbReference type="NCBI Taxonomy" id="1849069"/>
    <lineage>
        <taxon>Archaea</taxon>
        <taxon>Methanobacteriati</taxon>
        <taxon>Methanobacteriota</taxon>
        <taxon>Stenosarchaea group</taxon>
        <taxon>Halobacteria</taxon>
        <taxon>Halobacteriales</taxon>
        <taxon>Natrialbaceae</taxon>
        <taxon>Saliphagus</taxon>
    </lineage>
</organism>
<evidence type="ECO:0000259" key="2">
    <source>
        <dbReference type="Pfam" id="PF24218"/>
    </source>
</evidence>
<feature type="domain" description="DUF7437" evidence="2">
    <location>
        <begin position="115"/>
        <end position="177"/>
    </location>
</feature>
<accession>A0ABD5QLN2</accession>
<evidence type="ECO:0000313" key="3">
    <source>
        <dbReference type="EMBL" id="MFC4990550.1"/>
    </source>
</evidence>
<dbReference type="InterPro" id="IPR002831">
    <property type="entry name" value="Tscrpt_reg_TrmB_N"/>
</dbReference>
<evidence type="ECO:0000313" key="4">
    <source>
        <dbReference type="Proteomes" id="UP001595925"/>
    </source>
</evidence>
<proteinExistence type="predicted"/>
<dbReference type="EMBL" id="JBHSJG010000077">
    <property type="protein sequence ID" value="MFC4990550.1"/>
    <property type="molecule type" value="Genomic_DNA"/>
</dbReference>
<sequence>MSAENHVSRPPDPEETFNDLLSYAELLTTPQLARLYIHVLKHGPVTINDLKDDLEMAHSTTYKYVGQLEEMGIVRRDEDETPTTVIATPLTLEMDGPDGELLATPAMIDAIGRQLENDDIRVFIDRQGVAKLAAAVHYTRRIMDGELSQRTAATKLDVHPVEGMTVFTALQDVLEEAATYDPYLDRSE</sequence>
<feature type="domain" description="Transcription regulator TrmB N-terminal" evidence="1">
    <location>
        <begin position="33"/>
        <end position="87"/>
    </location>
</feature>
<dbReference type="Pfam" id="PF01978">
    <property type="entry name" value="TrmB"/>
    <property type="match status" value="1"/>
</dbReference>
<dbReference type="InterPro" id="IPR055860">
    <property type="entry name" value="DUF7437"/>
</dbReference>
<dbReference type="SUPFAM" id="SSF46785">
    <property type="entry name" value="Winged helix' DNA-binding domain"/>
    <property type="match status" value="1"/>
</dbReference>
<keyword evidence="4" id="KW-1185">Reference proteome</keyword>
<gene>
    <name evidence="3" type="ORF">ACFPFO_22945</name>
</gene>
<dbReference type="InterPro" id="IPR036390">
    <property type="entry name" value="WH_DNA-bd_sf"/>
</dbReference>
<reference evidence="3 4" key="1">
    <citation type="journal article" date="2019" name="Int. J. Syst. Evol. Microbiol.">
        <title>The Global Catalogue of Microorganisms (GCM) 10K type strain sequencing project: providing services to taxonomists for standard genome sequencing and annotation.</title>
        <authorList>
            <consortium name="The Broad Institute Genomics Platform"/>
            <consortium name="The Broad Institute Genome Sequencing Center for Infectious Disease"/>
            <person name="Wu L."/>
            <person name="Ma J."/>
        </authorList>
    </citation>
    <scope>NUCLEOTIDE SEQUENCE [LARGE SCALE GENOMIC DNA]</scope>
    <source>
        <strain evidence="3 4">CGMCC 1.15824</strain>
    </source>
</reference>
<comment type="caution">
    <text evidence="3">The sequence shown here is derived from an EMBL/GenBank/DDBJ whole genome shotgun (WGS) entry which is preliminary data.</text>
</comment>
<dbReference type="InterPro" id="IPR036388">
    <property type="entry name" value="WH-like_DNA-bd_sf"/>
</dbReference>
<name>A0ABD5QLN2_9EURY</name>